<dbReference type="Proteomes" id="UP001166021">
    <property type="component" value="Unassembled WGS sequence"/>
</dbReference>
<dbReference type="InterPro" id="IPR003018">
    <property type="entry name" value="GAF"/>
</dbReference>
<keyword evidence="1" id="KW-0805">Transcription regulation</keyword>
<evidence type="ECO:0000256" key="3">
    <source>
        <dbReference type="ARBA" id="ARBA00023163"/>
    </source>
</evidence>
<name>A0ABR7V357_9FLAO</name>
<sequence>MGTPAYVIDKGKTRLVDLNTPTGNIDIKNGTYPIPKFDQLPLHPTTLIINNLVMQDYNTLSTLEEIRAISFFSTSLSTKESIDEILWGITKNVIHRLGFVDCVIYTYDHSTYELTQHAAYGTKNPSDECIYNQIRLDLGEGIVGSVAMSKSAEIINDTSKDPRYIVDDASRLSEICVPILINGNLFGVIDSEHPEAGFFTEKHLCLLNIIAALCAQRIKELHTKSKIQFSTAHKYFKKLEELMRFKKLYRNPCLSLSSVAEVLGISACYLSSMINSLLNKSFIDFINEYRIADVKRNLSSNAFDHYTVVSVGLEAGFNSKSAFYSAFKKHTGLTPLQFKNNLYAMS</sequence>
<evidence type="ECO:0000256" key="2">
    <source>
        <dbReference type="ARBA" id="ARBA00023125"/>
    </source>
</evidence>
<dbReference type="EMBL" id="JABTCF010000003">
    <property type="protein sequence ID" value="MBD0777602.1"/>
    <property type="molecule type" value="Genomic_DNA"/>
</dbReference>
<evidence type="ECO:0000259" key="4">
    <source>
        <dbReference type="PROSITE" id="PS01124"/>
    </source>
</evidence>
<dbReference type="InterPro" id="IPR029016">
    <property type="entry name" value="GAF-like_dom_sf"/>
</dbReference>
<dbReference type="Gene3D" id="3.30.450.40">
    <property type="match status" value="1"/>
</dbReference>
<feature type="domain" description="HTH araC/xylS-type" evidence="4">
    <location>
        <begin position="237"/>
        <end position="341"/>
    </location>
</feature>
<dbReference type="RefSeq" id="WP_188243119.1">
    <property type="nucleotide sequence ID" value="NZ_JABTCF010000003.1"/>
</dbReference>
<dbReference type="SUPFAM" id="SSF55781">
    <property type="entry name" value="GAF domain-like"/>
    <property type="match status" value="1"/>
</dbReference>
<dbReference type="Pfam" id="PF12833">
    <property type="entry name" value="HTH_18"/>
    <property type="match status" value="1"/>
</dbReference>
<dbReference type="InterPro" id="IPR018062">
    <property type="entry name" value="HTH_AraC-typ_CS"/>
</dbReference>
<dbReference type="SMART" id="SM00342">
    <property type="entry name" value="HTH_ARAC"/>
    <property type="match status" value="1"/>
</dbReference>
<dbReference type="PROSITE" id="PS01124">
    <property type="entry name" value="HTH_ARAC_FAMILY_2"/>
    <property type="match status" value="1"/>
</dbReference>
<accession>A0ABR7V357</accession>
<dbReference type="PANTHER" id="PTHR43280:SF29">
    <property type="entry name" value="ARAC-FAMILY TRANSCRIPTIONAL REGULATOR"/>
    <property type="match status" value="1"/>
</dbReference>
<dbReference type="SUPFAM" id="SSF46689">
    <property type="entry name" value="Homeodomain-like"/>
    <property type="match status" value="1"/>
</dbReference>
<gene>
    <name evidence="5" type="ORF">HPE56_07340</name>
</gene>
<dbReference type="PANTHER" id="PTHR43280">
    <property type="entry name" value="ARAC-FAMILY TRANSCRIPTIONAL REGULATOR"/>
    <property type="match status" value="1"/>
</dbReference>
<dbReference type="PROSITE" id="PS00041">
    <property type="entry name" value="HTH_ARAC_FAMILY_1"/>
    <property type="match status" value="1"/>
</dbReference>
<organism evidence="5 6">
    <name type="scientific">Maribacter aquimaris</name>
    <dbReference type="NCBI Taxonomy" id="2737171"/>
    <lineage>
        <taxon>Bacteria</taxon>
        <taxon>Pseudomonadati</taxon>
        <taxon>Bacteroidota</taxon>
        <taxon>Flavobacteriia</taxon>
        <taxon>Flavobacteriales</taxon>
        <taxon>Flavobacteriaceae</taxon>
        <taxon>Maribacter</taxon>
    </lineage>
</organism>
<dbReference type="Gene3D" id="1.10.10.60">
    <property type="entry name" value="Homeodomain-like"/>
    <property type="match status" value="2"/>
</dbReference>
<comment type="caution">
    <text evidence="5">The sequence shown here is derived from an EMBL/GenBank/DDBJ whole genome shotgun (WGS) entry which is preliminary data.</text>
</comment>
<protein>
    <submittedName>
        <fullName evidence="5">Helix-turn-helix domain-containing protein</fullName>
    </submittedName>
</protein>
<dbReference type="SMART" id="SM00065">
    <property type="entry name" value="GAF"/>
    <property type="match status" value="1"/>
</dbReference>
<keyword evidence="2" id="KW-0238">DNA-binding</keyword>
<dbReference type="InterPro" id="IPR009057">
    <property type="entry name" value="Homeodomain-like_sf"/>
</dbReference>
<keyword evidence="3" id="KW-0804">Transcription</keyword>
<dbReference type="InterPro" id="IPR018060">
    <property type="entry name" value="HTH_AraC"/>
</dbReference>
<evidence type="ECO:0000313" key="6">
    <source>
        <dbReference type="Proteomes" id="UP001166021"/>
    </source>
</evidence>
<dbReference type="Pfam" id="PF13185">
    <property type="entry name" value="GAF_2"/>
    <property type="match status" value="1"/>
</dbReference>
<keyword evidence="6" id="KW-1185">Reference proteome</keyword>
<evidence type="ECO:0000256" key="1">
    <source>
        <dbReference type="ARBA" id="ARBA00023015"/>
    </source>
</evidence>
<proteinExistence type="predicted"/>
<evidence type="ECO:0000313" key="5">
    <source>
        <dbReference type="EMBL" id="MBD0777602.1"/>
    </source>
</evidence>
<reference evidence="5" key="1">
    <citation type="submission" date="2020-05" db="EMBL/GenBank/DDBJ databases">
        <title>The draft genome sequence of Maribacter sp. ANRC-HE7.</title>
        <authorList>
            <person name="Mu L."/>
        </authorList>
    </citation>
    <scope>NUCLEOTIDE SEQUENCE</scope>
    <source>
        <strain evidence="5">ANRC-HE7</strain>
    </source>
</reference>